<organism evidence="3 4">
    <name type="scientific">Pyrobaculum ferrireducens</name>
    <dbReference type="NCBI Taxonomy" id="1104324"/>
    <lineage>
        <taxon>Archaea</taxon>
        <taxon>Thermoproteota</taxon>
        <taxon>Thermoprotei</taxon>
        <taxon>Thermoproteales</taxon>
        <taxon>Thermoproteaceae</taxon>
        <taxon>Pyrobaculum</taxon>
    </lineage>
</organism>
<dbReference type="KEGG" id="pyr:P186_1959"/>
<protein>
    <submittedName>
        <fullName evidence="3">Glucose-1-phosphate thymidylyltransferase (GraD-2)</fullName>
    </submittedName>
</protein>
<dbReference type="GO" id="GO:0016740">
    <property type="term" value="F:transferase activity"/>
    <property type="evidence" value="ECO:0007669"/>
    <property type="project" value="UniProtKB-KW"/>
</dbReference>
<dbReference type="CDD" id="cd04189">
    <property type="entry name" value="G1P_TT_long"/>
    <property type="match status" value="1"/>
</dbReference>
<dbReference type="InterPro" id="IPR029044">
    <property type="entry name" value="Nucleotide-diphossugar_trans"/>
</dbReference>
<dbReference type="AlphaFoldDB" id="G7VI01"/>
<dbReference type="Pfam" id="PF00483">
    <property type="entry name" value="NTP_transferase"/>
    <property type="match status" value="1"/>
</dbReference>
<evidence type="ECO:0000313" key="4">
    <source>
        <dbReference type="Proteomes" id="UP000005867"/>
    </source>
</evidence>
<dbReference type="OrthoDB" id="15372at2157"/>
<dbReference type="NCBIfam" id="TIGR01208">
    <property type="entry name" value="rmlA_long"/>
    <property type="match status" value="1"/>
</dbReference>
<feature type="domain" description="Nucleotidyl transferase" evidence="1">
    <location>
        <begin position="3"/>
        <end position="235"/>
    </location>
</feature>
<dbReference type="GeneID" id="11596452"/>
<sequence>MYAIVLAGGYATRLRPTSLSFTKHLVPLANRPVLGWVLSQIAEVGVREVFIVVGSHNREQIVEYVGDGSRFGVSVEYLVQERPLGLAHAVSLAEGFVDGPFLVYLGDNLLQGGVAQYAKRFLDAKADAMVLLKEVEDPTRFGVAVFDGGRLSGFVEKPRQPPSRYALVGVYFFTPAIFDYIKRLKPSWRGEYEITDVLDLMLKDGRRVEYAVHDGWWLDVGKKDDVLAANALLLDEYARREVRGRVEDSKIEGRVVVEEGAVVRNSVVRGPAVVGRGAVIEGSFIGPYTSVGDGAVVRNSAVEYSVLMEGAVVEGVERLEESLVGRYARVASNARRYVRLHISDYSVVEL</sequence>
<dbReference type="eggNOG" id="arCOG00667">
    <property type="taxonomic scope" value="Archaea"/>
</dbReference>
<gene>
    <name evidence="3" type="ORF">P186_1959</name>
</gene>
<name>G7VI01_9CREN</name>
<dbReference type="PANTHER" id="PTHR42883:SF2">
    <property type="entry name" value="THYMIDYLYLTRANSFERASE"/>
    <property type="match status" value="1"/>
</dbReference>
<dbReference type="RefSeq" id="WP_014289186.1">
    <property type="nucleotide sequence ID" value="NC_016645.1"/>
</dbReference>
<dbReference type="Proteomes" id="UP000005867">
    <property type="component" value="Chromosome"/>
</dbReference>
<evidence type="ECO:0000313" key="3">
    <source>
        <dbReference type="EMBL" id="AET33361.1"/>
    </source>
</evidence>
<accession>G7VI01</accession>
<dbReference type="STRING" id="1104324.P186_1959"/>
<dbReference type="BioCyc" id="PSP1104324:GJSN-1917-MONOMER"/>
<dbReference type="Gene3D" id="3.90.550.10">
    <property type="entry name" value="Spore Coat Polysaccharide Biosynthesis Protein SpsA, Chain A"/>
    <property type="match status" value="1"/>
</dbReference>
<dbReference type="Gene3D" id="2.160.10.10">
    <property type="entry name" value="Hexapeptide repeat proteins"/>
    <property type="match status" value="1"/>
</dbReference>
<dbReference type="EMBL" id="CP003098">
    <property type="protein sequence ID" value="AET33361.1"/>
    <property type="molecule type" value="Genomic_DNA"/>
</dbReference>
<dbReference type="InterPro" id="IPR056818">
    <property type="entry name" value="GlmU/GlgC-like_hexapep"/>
</dbReference>
<keyword evidence="3" id="KW-0808">Transferase</keyword>
<proteinExistence type="predicted"/>
<dbReference type="HOGENOM" id="CLU_029499_0_1_2"/>
<keyword evidence="4" id="KW-1185">Reference proteome</keyword>
<evidence type="ECO:0000259" key="1">
    <source>
        <dbReference type="Pfam" id="PF00483"/>
    </source>
</evidence>
<dbReference type="InterPro" id="IPR005908">
    <property type="entry name" value="G1P_thy_trans_l"/>
</dbReference>
<dbReference type="InterPro" id="IPR005835">
    <property type="entry name" value="NTP_transferase_dom"/>
</dbReference>
<dbReference type="PANTHER" id="PTHR42883">
    <property type="entry name" value="GLUCOSE-1-PHOSPHATE THYMIDYLTRANSFERASE"/>
    <property type="match status" value="1"/>
</dbReference>
<dbReference type="SUPFAM" id="SSF53448">
    <property type="entry name" value="Nucleotide-diphospho-sugar transferases"/>
    <property type="match status" value="1"/>
</dbReference>
<reference evidence="3 4" key="1">
    <citation type="journal article" date="2012" name="J. Bacteriol.">
        <title>Complete genome sequence of strain 1860, a crenarchaeon of the genus pyrobaculum able to grow with various electron acceptors.</title>
        <authorList>
            <person name="Mardanov A.V."/>
            <person name="Gumerov V.M."/>
            <person name="Slobodkina G.B."/>
            <person name="Beletsky A.V."/>
            <person name="Bonch-Osmolovskaya E.A."/>
            <person name="Ravin N.V."/>
            <person name="Skryabin K.G."/>
        </authorList>
    </citation>
    <scope>NUCLEOTIDE SEQUENCE [LARGE SCALE GENOMIC DNA]</scope>
    <source>
        <strain evidence="3 4">1860</strain>
    </source>
</reference>
<dbReference type="Pfam" id="PF24894">
    <property type="entry name" value="Hexapep_GlmU"/>
    <property type="match status" value="1"/>
</dbReference>
<feature type="domain" description="Glucose-1-phosphate adenylyltransferase/Bifunctional protein GlmU-like C-terminal hexapeptide" evidence="2">
    <location>
        <begin position="240"/>
        <end position="318"/>
    </location>
</feature>
<evidence type="ECO:0000259" key="2">
    <source>
        <dbReference type="Pfam" id="PF24894"/>
    </source>
</evidence>